<sequence>MATPTYAGGDDVYLFSAPFFTFRYQIWFRCFNQLIYPLNLHFTESTVYSLFSMATSPTCLTRSLDKPNLVKRSRLLASDFHDPSYVLNCKVFQINNSPAVSTNTHNSARDILSEEASCLSVGSHPIFSCSLKP</sequence>
<comment type="caution">
    <text evidence="1">The sequence shown here is derived from an EMBL/GenBank/DDBJ whole genome shotgun (WGS) entry which is preliminary data.</text>
</comment>
<dbReference type="EMBL" id="AMZH03001627">
    <property type="protein sequence ID" value="RRT78627.1"/>
    <property type="molecule type" value="Genomic_DNA"/>
</dbReference>
<dbReference type="AlphaFoldDB" id="A0A427AR03"/>
<evidence type="ECO:0000313" key="1">
    <source>
        <dbReference type="EMBL" id="RRT78627.1"/>
    </source>
</evidence>
<protein>
    <submittedName>
        <fullName evidence="1">Uncharacterized protein</fullName>
    </submittedName>
</protein>
<organism evidence="1 2">
    <name type="scientific">Ensete ventricosum</name>
    <name type="common">Abyssinian banana</name>
    <name type="synonym">Musa ensete</name>
    <dbReference type="NCBI Taxonomy" id="4639"/>
    <lineage>
        <taxon>Eukaryota</taxon>
        <taxon>Viridiplantae</taxon>
        <taxon>Streptophyta</taxon>
        <taxon>Embryophyta</taxon>
        <taxon>Tracheophyta</taxon>
        <taxon>Spermatophyta</taxon>
        <taxon>Magnoliopsida</taxon>
        <taxon>Liliopsida</taxon>
        <taxon>Zingiberales</taxon>
        <taxon>Musaceae</taxon>
        <taxon>Ensete</taxon>
    </lineage>
</organism>
<gene>
    <name evidence="1" type="ORF">B296_00025998</name>
</gene>
<name>A0A427AR03_ENSVE</name>
<dbReference type="Proteomes" id="UP000287651">
    <property type="component" value="Unassembled WGS sequence"/>
</dbReference>
<evidence type="ECO:0000313" key="2">
    <source>
        <dbReference type="Proteomes" id="UP000287651"/>
    </source>
</evidence>
<reference evidence="1 2" key="1">
    <citation type="journal article" date="2014" name="Agronomy (Basel)">
        <title>A Draft Genome Sequence for Ensete ventricosum, the Drought-Tolerant Tree Against Hunger.</title>
        <authorList>
            <person name="Harrison J."/>
            <person name="Moore K.A."/>
            <person name="Paszkiewicz K."/>
            <person name="Jones T."/>
            <person name="Grant M."/>
            <person name="Ambacheew D."/>
            <person name="Muzemil S."/>
            <person name="Studholme D.J."/>
        </authorList>
    </citation>
    <scope>NUCLEOTIDE SEQUENCE [LARGE SCALE GENOMIC DNA]</scope>
</reference>
<proteinExistence type="predicted"/>
<accession>A0A427AR03</accession>